<dbReference type="EMBL" id="CM039432">
    <property type="protein sequence ID" value="KAI4332461.1"/>
    <property type="molecule type" value="Genomic_DNA"/>
</dbReference>
<protein>
    <submittedName>
        <fullName evidence="1">Uncharacterized protein</fullName>
    </submittedName>
</protein>
<reference evidence="1 2" key="1">
    <citation type="journal article" date="2022" name="DNA Res.">
        <title>Chromosomal-level genome assembly of the orchid tree Bauhinia variegata (Leguminosae; Cercidoideae) supports the allotetraploid origin hypothesis of Bauhinia.</title>
        <authorList>
            <person name="Zhong Y."/>
            <person name="Chen Y."/>
            <person name="Zheng D."/>
            <person name="Pang J."/>
            <person name="Liu Y."/>
            <person name="Luo S."/>
            <person name="Meng S."/>
            <person name="Qian L."/>
            <person name="Wei D."/>
            <person name="Dai S."/>
            <person name="Zhou R."/>
        </authorList>
    </citation>
    <scope>NUCLEOTIDE SEQUENCE [LARGE SCALE GENOMIC DNA]</scope>
    <source>
        <strain evidence="1">BV-YZ2020</strain>
    </source>
</reference>
<dbReference type="Proteomes" id="UP000828941">
    <property type="component" value="Chromosome 7"/>
</dbReference>
<proteinExistence type="predicted"/>
<gene>
    <name evidence="1" type="ORF">L6164_017367</name>
</gene>
<sequence length="404" mass="47146">MIKWGRRKPSSASSSRPSSISNSSPFSWVSKFKQMSVNSEPDPAKDLKQKKVKKHSPSVSSTQYACRNGGRFYGCDDDDDAFWRLSFSEDGHDRKINTDVLKSLWDNSDDEHFIPSSSCRGSRWNAKKHGRREGSMKLKEKDTSLSEERKLPKDMKISMKTNEYDREMELEILRRRFDQKAKSVLQEQLLKLQREADEAEFASTMKFELPRTIRTPRTHSISSCVDSKNSNHRAARVDAVLSTSDKKLGSKWQNSKQIEELKSKTEKERKSLHISREPQRRKPKHSPKLKVYSPRTVSKVEICKIKAIEDMRKAKLKMKKPKERIVEETARLDSFAVVKCSYNPQQDFRDSMVEMIKEKHIRQPEEMEELLACFLTLNSEDYHDLIIKVFRQVWNDMNQDSLEC</sequence>
<evidence type="ECO:0000313" key="2">
    <source>
        <dbReference type="Proteomes" id="UP000828941"/>
    </source>
</evidence>
<accession>A0ACB9NB77</accession>
<comment type="caution">
    <text evidence="1">The sequence shown here is derived from an EMBL/GenBank/DDBJ whole genome shotgun (WGS) entry which is preliminary data.</text>
</comment>
<organism evidence="1 2">
    <name type="scientific">Bauhinia variegata</name>
    <name type="common">Purple orchid tree</name>
    <name type="synonym">Phanera variegata</name>
    <dbReference type="NCBI Taxonomy" id="167791"/>
    <lineage>
        <taxon>Eukaryota</taxon>
        <taxon>Viridiplantae</taxon>
        <taxon>Streptophyta</taxon>
        <taxon>Embryophyta</taxon>
        <taxon>Tracheophyta</taxon>
        <taxon>Spermatophyta</taxon>
        <taxon>Magnoliopsida</taxon>
        <taxon>eudicotyledons</taxon>
        <taxon>Gunneridae</taxon>
        <taxon>Pentapetalae</taxon>
        <taxon>rosids</taxon>
        <taxon>fabids</taxon>
        <taxon>Fabales</taxon>
        <taxon>Fabaceae</taxon>
        <taxon>Cercidoideae</taxon>
        <taxon>Cercideae</taxon>
        <taxon>Bauhiniinae</taxon>
        <taxon>Bauhinia</taxon>
    </lineage>
</organism>
<name>A0ACB9NB77_BAUVA</name>
<evidence type="ECO:0000313" key="1">
    <source>
        <dbReference type="EMBL" id="KAI4332461.1"/>
    </source>
</evidence>
<keyword evidence="2" id="KW-1185">Reference proteome</keyword>